<dbReference type="EMBL" id="AP009388">
    <property type="protein sequence ID" value="BAG48014.1"/>
    <property type="molecule type" value="Genomic_DNA"/>
</dbReference>
<name>A0A0H3KS38_BURM1</name>
<dbReference type="KEGG" id="bmj:BMULJ_06225"/>
<accession>A0A0H3KS38</accession>
<evidence type="ECO:0000313" key="1">
    <source>
        <dbReference type="EMBL" id="BAG48014.1"/>
    </source>
</evidence>
<gene>
    <name evidence="1" type="ordered locus">BMULJ_06225</name>
</gene>
<reference evidence="1 2" key="1">
    <citation type="submission" date="2007-04" db="EMBL/GenBank/DDBJ databases">
        <title>Complete genome sequence of Burkholderia multivorans ATCC 17616.</title>
        <authorList>
            <person name="Ohtsubo Y."/>
            <person name="Yamashita A."/>
            <person name="Kurokawa K."/>
            <person name="Takami H."/>
            <person name="Yuhara S."/>
            <person name="Nishiyama E."/>
            <person name="Endo R."/>
            <person name="Miyazaki R."/>
            <person name="Ono A."/>
            <person name="Yano K."/>
            <person name="Ito M."/>
            <person name="Sota M."/>
            <person name="Yuji N."/>
            <person name="Hattori M."/>
            <person name="Tsuda M."/>
        </authorList>
    </citation>
    <scope>NUCLEOTIDE SEQUENCE [LARGE SCALE GENOMIC DNA]</scope>
    <source>
        <strain evidence="2">ATCC 17616 / 249</strain>
        <plasmid evidence="2">Plasmid pTGL1</plasmid>
    </source>
</reference>
<proteinExistence type="predicted"/>
<protein>
    <submittedName>
        <fullName evidence="1">Uncharacterized protein</fullName>
    </submittedName>
</protein>
<dbReference type="AlphaFoldDB" id="A0A0H3KS38"/>
<dbReference type="HOGENOM" id="CLU_1674605_0_0_4"/>
<keyword evidence="1" id="KW-0614">Plasmid</keyword>
<sequence length="157" mass="17280">MPTIRYFFELDSSQQLQARALVGDLLPEWHCYLVSGRGEVAQALPLHPIVETGSIKMSTAARAVLASLDRREMEFVIRHAIGDWSELPSTEHLANQLAIAEGGIVTSRFSLDPATWVYVTTQADRCQTHVSVGRVIPANQFPPVARLRPVTSGSART</sequence>
<evidence type="ECO:0000313" key="2">
    <source>
        <dbReference type="Proteomes" id="UP000008815"/>
    </source>
</evidence>
<keyword evidence="2" id="KW-1185">Reference proteome</keyword>
<dbReference type="Proteomes" id="UP000008815">
    <property type="component" value="Plasmid pTGL1"/>
</dbReference>
<organism evidence="1 2">
    <name type="scientific">Burkholderia multivorans (strain ATCC 17616 / 249)</name>
    <dbReference type="NCBI Taxonomy" id="395019"/>
    <lineage>
        <taxon>Bacteria</taxon>
        <taxon>Pseudomonadati</taxon>
        <taxon>Pseudomonadota</taxon>
        <taxon>Betaproteobacteria</taxon>
        <taxon>Burkholderiales</taxon>
        <taxon>Burkholderiaceae</taxon>
        <taxon>Burkholderia</taxon>
        <taxon>Burkholderia cepacia complex</taxon>
    </lineage>
</organism>
<dbReference type="RefSeq" id="WP_009695819.1">
    <property type="nucleotide sequence ID" value="NC_010070.1"/>
</dbReference>
<geneLocation type="plasmid" evidence="1 2">
    <name>pTGL1</name>
</geneLocation>